<dbReference type="RefSeq" id="WP_276761520.1">
    <property type="nucleotide sequence ID" value="NZ_SSGD01000085.1"/>
</dbReference>
<comment type="caution">
    <text evidence="2">The sequence shown here is derived from an EMBL/GenBank/DDBJ whole genome shotgun (WGS) entry which is preliminary data.</text>
</comment>
<name>A0A5C7XYX8_9MYCO</name>
<evidence type="ECO:0000313" key="3">
    <source>
        <dbReference type="Proteomes" id="UP000321797"/>
    </source>
</evidence>
<gene>
    <name evidence="2" type="ORF">E6Q54_14590</name>
</gene>
<feature type="region of interest" description="Disordered" evidence="1">
    <location>
        <begin position="161"/>
        <end position="207"/>
    </location>
</feature>
<dbReference type="EMBL" id="SSGD01000085">
    <property type="protein sequence ID" value="TXI54428.1"/>
    <property type="molecule type" value="Genomic_DNA"/>
</dbReference>
<dbReference type="SUPFAM" id="SSF101898">
    <property type="entry name" value="NHL repeat"/>
    <property type="match status" value="1"/>
</dbReference>
<dbReference type="Proteomes" id="UP000321797">
    <property type="component" value="Unassembled WGS sequence"/>
</dbReference>
<reference evidence="2 3" key="1">
    <citation type="submission" date="2018-09" db="EMBL/GenBank/DDBJ databases">
        <title>Metagenome Assembled Genomes from an Advanced Water Purification Facility.</title>
        <authorList>
            <person name="Stamps B.W."/>
            <person name="Spear J.R."/>
        </authorList>
    </citation>
    <scope>NUCLEOTIDE SEQUENCE [LARGE SCALE GENOMIC DNA]</scope>
    <source>
        <strain evidence="2">Bin_29_2</strain>
    </source>
</reference>
<protein>
    <submittedName>
        <fullName evidence="2">Uncharacterized protein</fullName>
    </submittedName>
</protein>
<evidence type="ECO:0000313" key="2">
    <source>
        <dbReference type="EMBL" id="TXI54428.1"/>
    </source>
</evidence>
<accession>A0A5C7XYX8</accession>
<evidence type="ECO:0000256" key="1">
    <source>
        <dbReference type="SAM" id="MobiDB-lite"/>
    </source>
</evidence>
<feature type="region of interest" description="Disordered" evidence="1">
    <location>
        <begin position="1"/>
        <end position="20"/>
    </location>
</feature>
<organism evidence="2 3">
    <name type="scientific">Mycolicibacter arupensis</name>
    <dbReference type="NCBI Taxonomy" id="342002"/>
    <lineage>
        <taxon>Bacteria</taxon>
        <taxon>Bacillati</taxon>
        <taxon>Actinomycetota</taxon>
        <taxon>Actinomycetes</taxon>
        <taxon>Mycobacteriales</taxon>
        <taxon>Mycobacteriaceae</taxon>
        <taxon>Mycolicibacter</taxon>
    </lineage>
</organism>
<proteinExistence type="predicted"/>
<sequence>MTTRRAASRVSVPAPTAPEHATTKGYVDELVAGLGGSRFHLLTFDGIWPERPDDDIPAIFMGGAAPTEAPSDAREGDYWLPSSEPGGLAGGGGGGGSVAWETGITGKPATFPPSSHTHAVSDVSGLDSALEGKEPAIAPGANTTFWRGDKTWHVLAKSDVGLGNVDNTSDADKPVSTATQEALDTKVGDDDDRLSDERTPLDDSVSTDKIADESVTAAKLAPSILGGITTSIGSKVGRQGSASGLWMGETLPGSGSIGVLYVVTGDEPGMFFWNGTAYVAVGGGGEPPVEDVAIFVAVADVGTFEFSLVEYDMEGNYRSTVVGPLSYGEQITRLTTNPATGGVYYLHDTGAGEILITAVHDAFTPVDLQVPSPLAFDSAGFAYASVDDGGPQLVRFNPDGLVPDWSVPLDALATAITVGPDDTVYVVYPDGSDAVIATCDGTTVTPVGTLPSASAVATLAVFGDALLTADSDLTYGAGALWRLDSGGVTDITPTGLEYVAGVATHASTVYAVSIPALAFAPGTDRVVSVDGEAFTDVLTDVVVLGIAFGPPLPEEV</sequence>
<dbReference type="AlphaFoldDB" id="A0A5C7XYX8"/>